<comment type="catalytic activity">
    <reaction evidence="1">
        <text>a 4-O-methyl-thymidine in DNA + L-cysteinyl-[protein] = a thymidine in DNA + S-methyl-L-cysteinyl-[protein]</text>
        <dbReference type="Rhea" id="RHEA:53428"/>
        <dbReference type="Rhea" id="RHEA-COMP:10131"/>
        <dbReference type="Rhea" id="RHEA-COMP:10132"/>
        <dbReference type="Rhea" id="RHEA-COMP:13555"/>
        <dbReference type="Rhea" id="RHEA-COMP:13556"/>
        <dbReference type="ChEBI" id="CHEBI:29950"/>
        <dbReference type="ChEBI" id="CHEBI:82612"/>
        <dbReference type="ChEBI" id="CHEBI:137386"/>
        <dbReference type="ChEBI" id="CHEBI:137387"/>
        <dbReference type="EC" id="2.1.1.63"/>
    </reaction>
</comment>
<accession>A0ABV7UM55</accession>
<dbReference type="CDD" id="cd06445">
    <property type="entry name" value="ATase"/>
    <property type="match status" value="1"/>
</dbReference>
<evidence type="ECO:0000256" key="3">
    <source>
        <dbReference type="ARBA" id="ARBA00022679"/>
    </source>
</evidence>
<dbReference type="Pfam" id="PF01035">
    <property type="entry name" value="DNA_binding_1"/>
    <property type="match status" value="1"/>
</dbReference>
<dbReference type="Gene3D" id="1.10.10.10">
    <property type="entry name" value="Winged helix-like DNA-binding domain superfamily/Winged helix DNA-binding domain"/>
    <property type="match status" value="1"/>
</dbReference>
<dbReference type="PANTHER" id="PTHR10815">
    <property type="entry name" value="METHYLATED-DNA--PROTEIN-CYSTEINE METHYLTRANSFERASE"/>
    <property type="match status" value="1"/>
</dbReference>
<keyword evidence="2 9" id="KW-0489">Methyltransferase</keyword>
<feature type="domain" description="Methylated-DNA-[protein]-cysteine S-methyltransferase DNA binding" evidence="7">
    <location>
        <begin position="107"/>
        <end position="186"/>
    </location>
</feature>
<keyword evidence="10" id="KW-1185">Reference proteome</keyword>
<evidence type="ECO:0000256" key="4">
    <source>
        <dbReference type="ARBA" id="ARBA00022763"/>
    </source>
</evidence>
<dbReference type="EC" id="2.1.1.63" evidence="9"/>
<dbReference type="InterPro" id="IPR036217">
    <property type="entry name" value="MethylDNA_cys_MeTrfase_DNAb"/>
</dbReference>
<dbReference type="GO" id="GO:0032259">
    <property type="term" value="P:methylation"/>
    <property type="evidence" value="ECO:0007669"/>
    <property type="project" value="UniProtKB-KW"/>
</dbReference>
<dbReference type="InterPro" id="IPR036631">
    <property type="entry name" value="MGMT_N_sf"/>
</dbReference>
<evidence type="ECO:0000256" key="2">
    <source>
        <dbReference type="ARBA" id="ARBA00022603"/>
    </source>
</evidence>
<reference evidence="10" key="1">
    <citation type="journal article" date="2019" name="Int. J. Syst. Evol. Microbiol.">
        <title>The Global Catalogue of Microorganisms (GCM) 10K type strain sequencing project: providing services to taxonomists for standard genome sequencing and annotation.</title>
        <authorList>
            <consortium name="The Broad Institute Genomics Platform"/>
            <consortium name="The Broad Institute Genome Sequencing Center for Infectious Disease"/>
            <person name="Wu L."/>
            <person name="Ma J."/>
        </authorList>
    </citation>
    <scope>NUCLEOTIDE SEQUENCE [LARGE SCALE GENOMIC DNA]</scope>
    <source>
        <strain evidence="10">KCTC 42282</strain>
    </source>
</reference>
<feature type="domain" description="Methylguanine DNA methyltransferase ribonuclease-like" evidence="8">
    <location>
        <begin position="27"/>
        <end position="102"/>
    </location>
</feature>
<protein>
    <submittedName>
        <fullName evidence="9">Methylated-DNA--[protein]-cysteine S-methyltransferase</fullName>
        <ecNumber evidence="9">2.1.1.63</ecNumber>
    </submittedName>
</protein>
<dbReference type="GO" id="GO:0003908">
    <property type="term" value="F:methylated-DNA-[protein]-cysteine S-methyltransferase activity"/>
    <property type="evidence" value="ECO:0007669"/>
    <property type="project" value="UniProtKB-EC"/>
</dbReference>
<keyword evidence="3 9" id="KW-0808">Transferase</keyword>
<evidence type="ECO:0000259" key="7">
    <source>
        <dbReference type="Pfam" id="PF01035"/>
    </source>
</evidence>
<dbReference type="SUPFAM" id="SSF46767">
    <property type="entry name" value="Methylated DNA-protein cysteine methyltransferase, C-terminal domain"/>
    <property type="match status" value="1"/>
</dbReference>
<keyword evidence="4" id="KW-0227">DNA damage</keyword>
<evidence type="ECO:0000256" key="1">
    <source>
        <dbReference type="ARBA" id="ARBA00001286"/>
    </source>
</evidence>
<gene>
    <name evidence="9" type="ORF">ACFONL_21015</name>
</gene>
<sequence length="188" mass="20356">MNLMIMTDTPRSDPPANFSSTPVDVLSYAVADSELGRVLVARSAKGVCSILLGDDADELAANLAGRFLQSMPVPNEAAVKEDLAEILRYIAKPSGGLDLPLDMRGTPFQRRVWEKLRSIGAGWTVSYMELAKRICPPANPRAVAGACAANPIALAIPCHRVLRSNGDLGGYRWGIERKRELIRKEALA</sequence>
<evidence type="ECO:0000259" key="8">
    <source>
        <dbReference type="Pfam" id="PF02870"/>
    </source>
</evidence>
<evidence type="ECO:0000256" key="6">
    <source>
        <dbReference type="ARBA" id="ARBA00049348"/>
    </source>
</evidence>
<dbReference type="InterPro" id="IPR036388">
    <property type="entry name" value="WH-like_DNA-bd_sf"/>
</dbReference>
<evidence type="ECO:0000313" key="9">
    <source>
        <dbReference type="EMBL" id="MFC3639826.1"/>
    </source>
</evidence>
<dbReference type="RefSeq" id="WP_191321180.1">
    <property type="nucleotide sequence ID" value="NZ_BNCG01000048.1"/>
</dbReference>
<dbReference type="PANTHER" id="PTHR10815:SF14">
    <property type="entry name" value="BIFUNCTIONAL TRANSCRIPTIONAL ACTIVATOR_DNA REPAIR ENZYME ADA"/>
    <property type="match status" value="1"/>
</dbReference>
<dbReference type="Pfam" id="PF02870">
    <property type="entry name" value="Methyltransf_1N"/>
    <property type="match status" value="1"/>
</dbReference>
<organism evidence="9 10">
    <name type="scientific">Camelimonas fluminis</name>
    <dbReference type="NCBI Taxonomy" id="1576911"/>
    <lineage>
        <taxon>Bacteria</taxon>
        <taxon>Pseudomonadati</taxon>
        <taxon>Pseudomonadota</taxon>
        <taxon>Alphaproteobacteria</taxon>
        <taxon>Hyphomicrobiales</taxon>
        <taxon>Chelatococcaceae</taxon>
        <taxon>Camelimonas</taxon>
    </lineage>
</organism>
<evidence type="ECO:0000256" key="5">
    <source>
        <dbReference type="ARBA" id="ARBA00023204"/>
    </source>
</evidence>
<dbReference type="InterPro" id="IPR014048">
    <property type="entry name" value="MethylDNA_cys_MeTrfase_DNA-bd"/>
</dbReference>
<dbReference type="Proteomes" id="UP001595704">
    <property type="component" value="Unassembled WGS sequence"/>
</dbReference>
<dbReference type="InterPro" id="IPR008332">
    <property type="entry name" value="MethylG_MeTrfase_N"/>
</dbReference>
<dbReference type="PROSITE" id="PS00374">
    <property type="entry name" value="MGMT"/>
    <property type="match status" value="1"/>
</dbReference>
<dbReference type="NCBIfam" id="TIGR00589">
    <property type="entry name" value="ogt"/>
    <property type="match status" value="1"/>
</dbReference>
<comment type="caution">
    <text evidence="9">The sequence shown here is derived from an EMBL/GenBank/DDBJ whole genome shotgun (WGS) entry which is preliminary data.</text>
</comment>
<name>A0ABV7UM55_9HYPH</name>
<comment type="catalytic activity">
    <reaction evidence="6">
        <text>a 6-O-methyl-2'-deoxyguanosine in DNA + L-cysteinyl-[protein] = S-methyl-L-cysteinyl-[protein] + a 2'-deoxyguanosine in DNA</text>
        <dbReference type="Rhea" id="RHEA:24000"/>
        <dbReference type="Rhea" id="RHEA-COMP:10131"/>
        <dbReference type="Rhea" id="RHEA-COMP:10132"/>
        <dbReference type="Rhea" id="RHEA-COMP:11367"/>
        <dbReference type="Rhea" id="RHEA-COMP:11368"/>
        <dbReference type="ChEBI" id="CHEBI:29950"/>
        <dbReference type="ChEBI" id="CHEBI:82612"/>
        <dbReference type="ChEBI" id="CHEBI:85445"/>
        <dbReference type="ChEBI" id="CHEBI:85448"/>
        <dbReference type="EC" id="2.1.1.63"/>
    </reaction>
</comment>
<dbReference type="Gene3D" id="3.30.160.70">
    <property type="entry name" value="Methylated DNA-protein cysteine methyltransferase domain"/>
    <property type="match status" value="1"/>
</dbReference>
<keyword evidence="5" id="KW-0234">DNA repair</keyword>
<dbReference type="EMBL" id="JBHRYC010000103">
    <property type="protein sequence ID" value="MFC3639826.1"/>
    <property type="molecule type" value="Genomic_DNA"/>
</dbReference>
<dbReference type="SUPFAM" id="SSF53155">
    <property type="entry name" value="Methylated DNA-protein cysteine methyltransferase domain"/>
    <property type="match status" value="1"/>
</dbReference>
<evidence type="ECO:0000313" key="10">
    <source>
        <dbReference type="Proteomes" id="UP001595704"/>
    </source>
</evidence>
<dbReference type="InterPro" id="IPR001497">
    <property type="entry name" value="MethylDNA_cys_MeTrfase_AS"/>
</dbReference>
<proteinExistence type="predicted"/>